<evidence type="ECO:0000256" key="1">
    <source>
        <dbReference type="ARBA" id="ARBA00004496"/>
    </source>
</evidence>
<comment type="catalytic activity">
    <reaction evidence="11 12">
        <text>phosphoenolpyruvate + UDP-N-acetyl-alpha-D-glucosamine = UDP-N-acetyl-3-O-(1-carboxyvinyl)-alpha-D-glucosamine + phosphate</text>
        <dbReference type="Rhea" id="RHEA:18681"/>
        <dbReference type="ChEBI" id="CHEBI:43474"/>
        <dbReference type="ChEBI" id="CHEBI:57705"/>
        <dbReference type="ChEBI" id="CHEBI:58702"/>
        <dbReference type="ChEBI" id="CHEBI:68483"/>
        <dbReference type="EC" id="2.5.1.7"/>
    </reaction>
</comment>
<dbReference type="STRING" id="1121331.SAMN02745248_02487"/>
<comment type="function">
    <text evidence="12">Cell wall formation. Adds enolpyruvyl to UDP-N-acetylglucosamine.</text>
</comment>
<dbReference type="GO" id="GO:0051301">
    <property type="term" value="P:cell division"/>
    <property type="evidence" value="ECO:0007669"/>
    <property type="project" value="UniProtKB-KW"/>
</dbReference>
<dbReference type="RefSeq" id="WP_072904389.1">
    <property type="nucleotide sequence ID" value="NZ_FRAD01000026.1"/>
</dbReference>
<evidence type="ECO:0000256" key="7">
    <source>
        <dbReference type="ARBA" id="ARBA00022984"/>
    </source>
</evidence>
<feature type="binding site" evidence="12">
    <location>
        <position position="314"/>
    </location>
    <ligand>
        <name>UDP-N-acetyl-alpha-D-glucosamine</name>
        <dbReference type="ChEBI" id="CHEBI:57705"/>
    </ligand>
</feature>
<evidence type="ECO:0000259" key="13">
    <source>
        <dbReference type="Pfam" id="PF00275"/>
    </source>
</evidence>
<keyword evidence="9 12" id="KW-0961">Cell wall biogenesis/degradation</keyword>
<keyword evidence="15" id="KW-1185">Reference proteome</keyword>
<dbReference type="CDD" id="cd01555">
    <property type="entry name" value="UdpNAET"/>
    <property type="match status" value="1"/>
</dbReference>
<sequence length="428" mass="46257">MDKFKIKGGKKLSGTVEIDIAKNAVLPIMSACILNGKRNVIHRVPMLEDVVVLSKVLKGLNANVTVCDEKSNCHNNSAGDIIIDSSRVDCGEALDGLVKKMRGSFLLMGPMLSRFGKCKIFLPGGCNIGSRPIDLHLKGFAELGAKISIGHGYVDVQADELIGNRVYLDFPSVGATENIMMCAVKAKGTTIIENCAEEPEIEDLSNFLNSMGAHIEGAGTDRIVIKGVEELRETEYTPIYDRIEAGTFMIAAAITKSKIDIKGINESHLKPVIAKLMEIGVGVEVKGNTITIDGNKDFKSVDIKTMPYPGFPTDMQSQVTALLSIINGTSLLIENIFENRFMHVPELNRMGANIVIDGRSAIIRGVDKLTGAEVKATDLRAGATLVLAALAADGVTVVNDIYHLDRGYYRIEDKLKKLGADIVRIASI</sequence>
<keyword evidence="4 12" id="KW-0132">Cell division</keyword>
<feature type="modified residue" description="2-(S-cysteinyl)pyruvic acid O-phosphothioketal" evidence="12">
    <location>
        <position position="126"/>
    </location>
</feature>
<reference evidence="14 15" key="1">
    <citation type="submission" date="2016-11" db="EMBL/GenBank/DDBJ databases">
        <authorList>
            <person name="Jaros S."/>
            <person name="Januszkiewicz K."/>
            <person name="Wedrychowicz H."/>
        </authorList>
    </citation>
    <scope>NUCLEOTIDE SEQUENCE [LARGE SCALE GENOMIC DNA]</scope>
    <source>
        <strain evidence="14 15">DSM 3090</strain>
    </source>
</reference>
<keyword evidence="7 12" id="KW-0573">Peptidoglycan synthesis</keyword>
<evidence type="ECO:0000313" key="15">
    <source>
        <dbReference type="Proteomes" id="UP000183952"/>
    </source>
</evidence>
<dbReference type="PANTHER" id="PTHR43783">
    <property type="entry name" value="UDP-N-ACETYLGLUCOSAMINE 1-CARBOXYVINYLTRANSFERASE"/>
    <property type="match status" value="1"/>
</dbReference>
<keyword evidence="12" id="KW-0670">Pyruvate</keyword>
<dbReference type="Gene3D" id="3.65.10.10">
    <property type="entry name" value="Enolpyruvate transferase domain"/>
    <property type="match status" value="2"/>
</dbReference>
<keyword evidence="5 12" id="KW-0808">Transferase</keyword>
<evidence type="ECO:0000256" key="4">
    <source>
        <dbReference type="ARBA" id="ARBA00022618"/>
    </source>
</evidence>
<evidence type="ECO:0000256" key="2">
    <source>
        <dbReference type="ARBA" id="ARBA00004752"/>
    </source>
</evidence>
<evidence type="ECO:0000256" key="11">
    <source>
        <dbReference type="ARBA" id="ARBA00047527"/>
    </source>
</evidence>
<dbReference type="GO" id="GO:0071555">
    <property type="term" value="P:cell wall organization"/>
    <property type="evidence" value="ECO:0007669"/>
    <property type="project" value="UniProtKB-KW"/>
</dbReference>
<proteinExistence type="inferred from homology"/>
<dbReference type="GO" id="GO:0008760">
    <property type="term" value="F:UDP-N-acetylglucosamine 1-carboxyvinyltransferase activity"/>
    <property type="evidence" value="ECO:0007669"/>
    <property type="project" value="UniProtKB-UniRule"/>
</dbReference>
<dbReference type="PANTHER" id="PTHR43783:SF1">
    <property type="entry name" value="UDP-N-ACETYLGLUCOSAMINE 1-CARBOXYVINYLTRANSFERASE"/>
    <property type="match status" value="1"/>
</dbReference>
<dbReference type="GO" id="GO:0008360">
    <property type="term" value="P:regulation of cell shape"/>
    <property type="evidence" value="ECO:0007669"/>
    <property type="project" value="UniProtKB-KW"/>
</dbReference>
<feature type="binding site" evidence="12">
    <location>
        <position position="102"/>
    </location>
    <ligand>
        <name>UDP-N-acetyl-alpha-D-glucosamine</name>
        <dbReference type="ChEBI" id="CHEBI:57705"/>
    </ligand>
</feature>
<dbReference type="NCBIfam" id="NF006873">
    <property type="entry name" value="PRK09369.1"/>
    <property type="match status" value="1"/>
</dbReference>
<feature type="active site" description="Proton donor" evidence="12">
    <location>
        <position position="126"/>
    </location>
</feature>
<organism evidence="14 15">
    <name type="scientific">Hathewaya proteolytica DSM 3090</name>
    <dbReference type="NCBI Taxonomy" id="1121331"/>
    <lineage>
        <taxon>Bacteria</taxon>
        <taxon>Bacillati</taxon>
        <taxon>Bacillota</taxon>
        <taxon>Clostridia</taxon>
        <taxon>Eubacteriales</taxon>
        <taxon>Clostridiaceae</taxon>
        <taxon>Hathewaya</taxon>
    </lineage>
</organism>
<name>A0A1M6S984_9CLOT</name>
<evidence type="ECO:0000256" key="5">
    <source>
        <dbReference type="ARBA" id="ARBA00022679"/>
    </source>
</evidence>
<dbReference type="NCBIfam" id="TIGR01072">
    <property type="entry name" value="murA"/>
    <property type="match status" value="1"/>
</dbReference>
<dbReference type="Pfam" id="PF00275">
    <property type="entry name" value="EPSP_synthase"/>
    <property type="match status" value="1"/>
</dbReference>
<dbReference type="SUPFAM" id="SSF55205">
    <property type="entry name" value="EPT/RTPC-like"/>
    <property type="match status" value="1"/>
</dbReference>
<dbReference type="InterPro" id="IPR005750">
    <property type="entry name" value="UDP_GlcNAc_COvinyl_MurA"/>
</dbReference>
<feature type="binding site" evidence="12">
    <location>
        <position position="336"/>
    </location>
    <ligand>
        <name>UDP-N-acetyl-alpha-D-glucosamine</name>
        <dbReference type="ChEBI" id="CHEBI:57705"/>
    </ligand>
</feature>
<dbReference type="InterPro" id="IPR001986">
    <property type="entry name" value="Enolpyruvate_Tfrase_dom"/>
</dbReference>
<evidence type="ECO:0000256" key="10">
    <source>
        <dbReference type="ARBA" id="ARBA00038367"/>
    </source>
</evidence>
<keyword evidence="6 12" id="KW-0133">Cell shape</keyword>
<dbReference type="GO" id="GO:0005737">
    <property type="term" value="C:cytoplasm"/>
    <property type="evidence" value="ECO:0007669"/>
    <property type="project" value="UniProtKB-SubCell"/>
</dbReference>
<dbReference type="InterPro" id="IPR050068">
    <property type="entry name" value="MurA_subfamily"/>
</dbReference>
<comment type="pathway">
    <text evidence="2 12">Cell wall biogenesis; peptidoglycan biosynthesis.</text>
</comment>
<accession>A0A1M6S984</accession>
<dbReference type="GO" id="GO:0009252">
    <property type="term" value="P:peptidoglycan biosynthetic process"/>
    <property type="evidence" value="ECO:0007669"/>
    <property type="project" value="UniProtKB-UniRule"/>
</dbReference>
<comment type="subcellular location">
    <subcellularLocation>
        <location evidence="1 12">Cytoplasm</location>
    </subcellularLocation>
</comment>
<dbReference type="InterPro" id="IPR036968">
    <property type="entry name" value="Enolpyruvate_Tfrase_sf"/>
</dbReference>
<dbReference type="HAMAP" id="MF_00111">
    <property type="entry name" value="MurA"/>
    <property type="match status" value="1"/>
</dbReference>
<gene>
    <name evidence="12" type="primary">murA</name>
    <name evidence="14" type="ORF">SAMN02745248_02487</name>
</gene>
<feature type="binding site" evidence="12">
    <location>
        <begin position="22"/>
        <end position="23"/>
    </location>
    <ligand>
        <name>phosphoenolpyruvate</name>
        <dbReference type="ChEBI" id="CHEBI:58702"/>
    </ligand>
</feature>
<evidence type="ECO:0000256" key="3">
    <source>
        <dbReference type="ARBA" id="ARBA00022490"/>
    </source>
</evidence>
<evidence type="ECO:0000313" key="14">
    <source>
        <dbReference type="EMBL" id="SHK41323.1"/>
    </source>
</evidence>
<keyword evidence="3 12" id="KW-0963">Cytoplasm</keyword>
<dbReference type="EC" id="2.5.1.7" evidence="12"/>
<dbReference type="EMBL" id="FRAD01000026">
    <property type="protein sequence ID" value="SHK41323.1"/>
    <property type="molecule type" value="Genomic_DNA"/>
</dbReference>
<dbReference type="AlphaFoldDB" id="A0A1M6S984"/>
<dbReference type="OrthoDB" id="9803760at2"/>
<protein>
    <recommendedName>
        <fullName evidence="12">UDP-N-acetylglucosamine 1-carboxyvinyltransferase</fullName>
        <ecNumber evidence="12">2.5.1.7</ecNumber>
    </recommendedName>
    <alternativeName>
        <fullName evidence="12">Enoylpyruvate transferase</fullName>
    </alternativeName>
    <alternativeName>
        <fullName evidence="12">UDP-N-acetylglucosamine enolpyruvyl transferase</fullName>
        <shortName evidence="12">EPT</shortName>
    </alternativeName>
</protein>
<evidence type="ECO:0000256" key="8">
    <source>
        <dbReference type="ARBA" id="ARBA00023306"/>
    </source>
</evidence>
<keyword evidence="8 12" id="KW-0131">Cell cycle</keyword>
<feature type="domain" description="Enolpyruvate transferase" evidence="13">
    <location>
        <begin position="7"/>
        <end position="415"/>
    </location>
</feature>
<dbReference type="InterPro" id="IPR013792">
    <property type="entry name" value="RNA3'P_cycl/enolpyr_Trfase_a/b"/>
</dbReference>
<evidence type="ECO:0000256" key="9">
    <source>
        <dbReference type="ARBA" id="ARBA00023316"/>
    </source>
</evidence>
<evidence type="ECO:0000256" key="12">
    <source>
        <dbReference type="HAMAP-Rule" id="MF_00111"/>
    </source>
</evidence>
<dbReference type="Proteomes" id="UP000183952">
    <property type="component" value="Unassembled WGS sequence"/>
</dbReference>
<comment type="similarity">
    <text evidence="10 12">Belongs to the EPSP synthase family. MurA subfamily.</text>
</comment>
<dbReference type="UniPathway" id="UPA00219"/>
<evidence type="ECO:0000256" key="6">
    <source>
        <dbReference type="ARBA" id="ARBA00022960"/>
    </source>
</evidence>
<comment type="caution">
    <text evidence="12">Lacks conserved residue(s) required for the propagation of feature annotation.</text>
</comment>
<feature type="binding site" evidence="12">
    <location>
        <begin position="131"/>
        <end position="135"/>
    </location>
    <ligand>
        <name>UDP-N-acetyl-alpha-D-glucosamine</name>
        <dbReference type="ChEBI" id="CHEBI:57705"/>
    </ligand>
</feature>
<dbReference type="GO" id="GO:0019277">
    <property type="term" value="P:UDP-N-acetylgalactosamine biosynthetic process"/>
    <property type="evidence" value="ECO:0007669"/>
    <property type="project" value="InterPro"/>
</dbReference>